<keyword evidence="2" id="KW-0732">Signal</keyword>
<evidence type="ECO:0000259" key="3">
    <source>
        <dbReference type="Pfam" id="PF05922"/>
    </source>
</evidence>
<dbReference type="InterPro" id="IPR010259">
    <property type="entry name" value="S8pro/Inhibitor_I9"/>
</dbReference>
<dbReference type="Proteomes" id="UP000030816">
    <property type="component" value="Unassembled WGS sequence"/>
</dbReference>
<evidence type="ECO:0000313" key="4">
    <source>
        <dbReference type="EMBL" id="KHN95227.1"/>
    </source>
</evidence>
<dbReference type="GO" id="GO:0008233">
    <property type="term" value="F:peptidase activity"/>
    <property type="evidence" value="ECO:0007669"/>
    <property type="project" value="UniProtKB-KW"/>
</dbReference>
<evidence type="ECO:0000256" key="1">
    <source>
        <dbReference type="SAM" id="MobiDB-lite"/>
    </source>
</evidence>
<protein>
    <submittedName>
        <fullName evidence="4">Subtilisin-like protease</fullName>
    </submittedName>
</protein>
<gene>
    <name evidence="4" type="ORF">MAM_06938</name>
</gene>
<keyword evidence="5" id="KW-1185">Reference proteome</keyword>
<feature type="region of interest" description="Disordered" evidence="1">
    <location>
        <begin position="251"/>
        <end position="270"/>
    </location>
</feature>
<feature type="compositionally biased region" description="Polar residues" evidence="1">
    <location>
        <begin position="256"/>
        <end position="266"/>
    </location>
</feature>
<evidence type="ECO:0000313" key="5">
    <source>
        <dbReference type="Proteomes" id="UP000030816"/>
    </source>
</evidence>
<dbReference type="EMBL" id="AZHE01000025">
    <property type="protein sequence ID" value="KHN95227.1"/>
    <property type="molecule type" value="Genomic_DNA"/>
</dbReference>
<comment type="caution">
    <text evidence="4">The sequence shown here is derived from an EMBL/GenBank/DDBJ whole genome shotgun (WGS) entry which is preliminary data.</text>
</comment>
<dbReference type="Pfam" id="PF05922">
    <property type="entry name" value="Inhibitor_I9"/>
    <property type="match status" value="1"/>
</dbReference>
<accession>A0A0B2WP14</accession>
<dbReference type="AlphaFoldDB" id="A0A0B2WP14"/>
<dbReference type="HOGENOM" id="CLU_842202_0_0_1"/>
<reference evidence="4 5" key="1">
    <citation type="journal article" date="2014" name="Proc. Natl. Acad. Sci. U.S.A.">
        <title>Trajectory and genomic determinants of fungal-pathogen speciation and host adaptation.</title>
        <authorList>
            <person name="Hu X."/>
            <person name="Xiao G."/>
            <person name="Zheng P."/>
            <person name="Shang Y."/>
            <person name="Su Y."/>
            <person name="Zhang X."/>
            <person name="Liu X."/>
            <person name="Zhan S."/>
            <person name="St Leger R.J."/>
            <person name="Wang C."/>
        </authorList>
    </citation>
    <scope>NUCLEOTIDE SEQUENCE [LARGE SCALE GENOMIC DNA]</scope>
    <source>
        <strain evidence="4 5">ARSEF 1941</strain>
    </source>
</reference>
<feature type="domain" description="Inhibitor I9" evidence="3">
    <location>
        <begin position="37"/>
        <end position="113"/>
    </location>
</feature>
<dbReference type="GeneID" id="63741393"/>
<dbReference type="RefSeq" id="XP_040676293.1">
    <property type="nucleotide sequence ID" value="XM_040825736.1"/>
</dbReference>
<feature type="chain" id="PRO_5002081400" evidence="2">
    <location>
        <begin position="21"/>
        <end position="371"/>
    </location>
</feature>
<keyword evidence="4" id="KW-0378">Hydrolase</keyword>
<organism evidence="4 5">
    <name type="scientific">Metarhizium album (strain ARSEF 1941)</name>
    <dbReference type="NCBI Taxonomy" id="1081103"/>
    <lineage>
        <taxon>Eukaryota</taxon>
        <taxon>Fungi</taxon>
        <taxon>Dikarya</taxon>
        <taxon>Ascomycota</taxon>
        <taxon>Pezizomycotina</taxon>
        <taxon>Sordariomycetes</taxon>
        <taxon>Hypocreomycetidae</taxon>
        <taxon>Hypocreales</taxon>
        <taxon>Clavicipitaceae</taxon>
        <taxon>Metarhizium</taxon>
    </lineage>
</organism>
<evidence type="ECO:0000256" key="2">
    <source>
        <dbReference type="SAM" id="SignalP"/>
    </source>
</evidence>
<dbReference type="GO" id="GO:0006508">
    <property type="term" value="P:proteolysis"/>
    <property type="evidence" value="ECO:0007669"/>
    <property type="project" value="UniProtKB-KW"/>
</dbReference>
<feature type="signal peptide" evidence="2">
    <location>
        <begin position="1"/>
        <end position="20"/>
    </location>
</feature>
<name>A0A0B2WP14_METAS</name>
<proteinExistence type="predicted"/>
<dbReference type="SUPFAM" id="SSF54897">
    <property type="entry name" value="Protease propeptides/inhibitors"/>
    <property type="match status" value="1"/>
</dbReference>
<dbReference type="STRING" id="1081103.A0A0B2WP14"/>
<keyword evidence="4" id="KW-0645">Protease</keyword>
<dbReference type="OrthoDB" id="4933784at2759"/>
<sequence length="371" mass="41715">MALMHWLLFLAPCLLQGAAAAAASRSSQWDTARELGTADHFNDHLDWVKNIHRESLTKRDGVDGDDGDDPGGVAHEYHGHEFGFQGYSGFFKRSVLKQIEEDEHVAFIEADKIHAVECDKWEAAGKVKSSANVQNLNGNPATGLLTPGQGYNSFLQRGLVVDAVIWPDNNDNDHDDDTYYNNFNKRESRDASSAPEARIAVQTFNFTSPRAGPWNFRNVNLTEWLEMPDMSEIEASADAYERELLEKWEKDRQTNERNNSTTATSKLHSRHAVEECTSTMDIDTHFAKDHHSYFKALDISLGLTLSGWGQSAALSGNYLDQTTFSKKSLTYVVSFVLGRQVQTPGRFKLNMARYKPGNFTRDFGDSWIHGK</sequence>